<protein>
    <submittedName>
        <fullName evidence="9">MFS transporter</fullName>
    </submittedName>
</protein>
<keyword evidence="4 8" id="KW-0812">Transmembrane</keyword>
<name>A0A494Y8V7_9BACL</name>
<dbReference type="PANTHER" id="PTHR43266:SF8">
    <property type="entry name" value="MACROLIDE-EFFLUX PROTEIN"/>
    <property type="match status" value="1"/>
</dbReference>
<evidence type="ECO:0000256" key="8">
    <source>
        <dbReference type="SAM" id="Phobius"/>
    </source>
</evidence>
<keyword evidence="6 8" id="KW-0472">Membrane</keyword>
<dbReference type="Gene3D" id="1.20.1250.20">
    <property type="entry name" value="MFS general substrate transporter like domains"/>
    <property type="match status" value="1"/>
</dbReference>
<dbReference type="CDD" id="cd06173">
    <property type="entry name" value="MFS_MefA_like"/>
    <property type="match status" value="1"/>
</dbReference>
<dbReference type="GO" id="GO:0005886">
    <property type="term" value="C:plasma membrane"/>
    <property type="evidence" value="ECO:0007669"/>
    <property type="project" value="UniProtKB-SubCell"/>
</dbReference>
<evidence type="ECO:0000313" key="10">
    <source>
        <dbReference type="Proteomes" id="UP000282076"/>
    </source>
</evidence>
<dbReference type="InterPro" id="IPR010290">
    <property type="entry name" value="TM_effector"/>
</dbReference>
<evidence type="ECO:0000256" key="1">
    <source>
        <dbReference type="ARBA" id="ARBA00004651"/>
    </source>
</evidence>
<feature type="transmembrane region" description="Helical" evidence="8">
    <location>
        <begin position="253"/>
        <end position="273"/>
    </location>
</feature>
<feature type="transmembrane region" description="Helical" evidence="8">
    <location>
        <begin position="335"/>
        <end position="357"/>
    </location>
</feature>
<feature type="transmembrane region" description="Helical" evidence="8">
    <location>
        <begin position="280"/>
        <end position="298"/>
    </location>
</feature>
<reference evidence="9 10" key="1">
    <citation type="submission" date="2018-10" db="EMBL/GenBank/DDBJ databases">
        <title>Cohnella sp. M2MS4P-1, whole genome shotgun sequence.</title>
        <authorList>
            <person name="Tuo L."/>
        </authorList>
    </citation>
    <scope>NUCLEOTIDE SEQUENCE [LARGE SCALE GENOMIC DNA]</scope>
    <source>
        <strain evidence="9 10">M2MS4P-1</strain>
    </source>
</reference>
<dbReference type="Proteomes" id="UP000282076">
    <property type="component" value="Unassembled WGS sequence"/>
</dbReference>
<feature type="transmembrane region" description="Helical" evidence="8">
    <location>
        <begin position="304"/>
        <end position="323"/>
    </location>
</feature>
<evidence type="ECO:0000256" key="3">
    <source>
        <dbReference type="ARBA" id="ARBA00022475"/>
    </source>
</evidence>
<keyword evidence="10" id="KW-1185">Reference proteome</keyword>
<evidence type="ECO:0000256" key="5">
    <source>
        <dbReference type="ARBA" id="ARBA00022989"/>
    </source>
</evidence>
<feature type="transmembrane region" description="Helical" evidence="8">
    <location>
        <begin position="44"/>
        <end position="64"/>
    </location>
</feature>
<evidence type="ECO:0000256" key="6">
    <source>
        <dbReference type="ARBA" id="ARBA00023136"/>
    </source>
</evidence>
<feature type="transmembrane region" description="Helical" evidence="8">
    <location>
        <begin position="134"/>
        <end position="160"/>
    </location>
</feature>
<dbReference type="Pfam" id="PF05977">
    <property type="entry name" value="MFS_3"/>
    <property type="match status" value="1"/>
</dbReference>
<comment type="subcellular location">
    <subcellularLocation>
        <location evidence="1">Cell membrane</location>
        <topology evidence="1">Multi-pass membrane protein</topology>
    </subcellularLocation>
</comment>
<feature type="transmembrane region" description="Helical" evidence="8">
    <location>
        <begin position="12"/>
        <end position="32"/>
    </location>
</feature>
<feature type="transmembrane region" description="Helical" evidence="8">
    <location>
        <begin position="218"/>
        <end position="241"/>
    </location>
</feature>
<accession>A0A494Y8V7</accession>
<organism evidence="9 10">
    <name type="scientific">Cohnella endophytica</name>
    <dbReference type="NCBI Taxonomy" id="2419778"/>
    <lineage>
        <taxon>Bacteria</taxon>
        <taxon>Bacillati</taxon>
        <taxon>Bacillota</taxon>
        <taxon>Bacilli</taxon>
        <taxon>Bacillales</taxon>
        <taxon>Paenibacillaceae</taxon>
        <taxon>Cohnella</taxon>
    </lineage>
</organism>
<dbReference type="PANTHER" id="PTHR43266">
    <property type="entry name" value="MACROLIDE-EFFLUX PROTEIN"/>
    <property type="match status" value="1"/>
</dbReference>
<sequence>MLNNRYVRTIILSRVLLNLGIWVRNFAILLYVTDMTNNDPLYVSLISVAEFAPIFLFALIGGTFADRWKPKRTMIASDLLSSVSVFAVLFALIYGSWHALLFATLVSSSLSQFSQPSAMKIFKRHVPQEQLQGVMAAFQSMTALFMVIGPMIGTFIYTHYGIETSLAAMGMLFIGSGSILAMLPRDESASATVQASGFLQEMKSGLAYVRASRVLRKLGGAFAFSGLAAGLIQPLMIFVATESLGLEKSDLQWLLMANGGATLLAGAFILAIAKKTKPQILLVIGLITSTFGTVGVGFSTSLALSIPLIVMNGLCYPFIQVGIQTLLMKNTEGAYIGRVGGTLSPMFMGMMVVGMSLSGILKDQMSLRIVYGISALLFLAGALIISPLLREARGGKSSPKRQSLAGKDVLKEGQNG</sequence>
<dbReference type="SUPFAM" id="SSF103473">
    <property type="entry name" value="MFS general substrate transporter"/>
    <property type="match status" value="1"/>
</dbReference>
<dbReference type="AlphaFoldDB" id="A0A494Y8V7"/>
<comment type="caution">
    <text evidence="9">The sequence shown here is derived from an EMBL/GenBank/DDBJ whole genome shotgun (WGS) entry which is preliminary data.</text>
</comment>
<evidence type="ECO:0000256" key="4">
    <source>
        <dbReference type="ARBA" id="ARBA00022692"/>
    </source>
</evidence>
<evidence type="ECO:0000313" key="9">
    <source>
        <dbReference type="EMBL" id="RKP58028.1"/>
    </source>
</evidence>
<gene>
    <name evidence="9" type="ORF">D7Z26_00510</name>
</gene>
<keyword evidence="2" id="KW-0813">Transport</keyword>
<feature type="transmembrane region" description="Helical" evidence="8">
    <location>
        <begin position="369"/>
        <end position="389"/>
    </location>
</feature>
<dbReference type="RefSeq" id="WP_120973743.1">
    <property type="nucleotide sequence ID" value="NZ_RBZM01000001.1"/>
</dbReference>
<dbReference type="EMBL" id="RBZM01000001">
    <property type="protein sequence ID" value="RKP58028.1"/>
    <property type="molecule type" value="Genomic_DNA"/>
</dbReference>
<proteinExistence type="predicted"/>
<keyword evidence="3" id="KW-1003">Cell membrane</keyword>
<keyword evidence="5 8" id="KW-1133">Transmembrane helix</keyword>
<evidence type="ECO:0000256" key="2">
    <source>
        <dbReference type="ARBA" id="ARBA00022448"/>
    </source>
</evidence>
<evidence type="ECO:0000256" key="7">
    <source>
        <dbReference type="SAM" id="MobiDB-lite"/>
    </source>
</evidence>
<feature type="region of interest" description="Disordered" evidence="7">
    <location>
        <begin position="393"/>
        <end position="416"/>
    </location>
</feature>
<dbReference type="OrthoDB" id="2942684at2"/>
<dbReference type="InterPro" id="IPR036259">
    <property type="entry name" value="MFS_trans_sf"/>
</dbReference>